<dbReference type="Pfam" id="PF10593">
    <property type="entry name" value="Z1"/>
    <property type="match status" value="1"/>
</dbReference>
<dbReference type="AlphaFoldDB" id="A0AAW6T9L5"/>
<feature type="region of interest" description="Disordered" evidence="1">
    <location>
        <begin position="201"/>
        <end position="220"/>
    </location>
</feature>
<evidence type="ECO:0000313" key="4">
    <source>
        <dbReference type="Proteomes" id="UP001321506"/>
    </source>
</evidence>
<protein>
    <submittedName>
        <fullName evidence="3">Z1 domain-containing protein</fullName>
    </submittedName>
</protein>
<reference evidence="3 4" key="1">
    <citation type="submission" date="2023-04" db="EMBL/GenBank/DDBJ databases">
        <title>Klugiella caeni sp. nov. isolated from the sludge of biochemical tank.</title>
        <authorList>
            <person name="Geng K."/>
        </authorList>
    </citation>
    <scope>NUCLEOTIDE SEQUENCE [LARGE SCALE GENOMIC DNA]</scope>
    <source>
        <strain evidence="3 4">YN-L-19</strain>
    </source>
</reference>
<evidence type="ECO:0000259" key="2">
    <source>
        <dbReference type="Pfam" id="PF10593"/>
    </source>
</evidence>
<name>A0AAW6T9L5_9MICO</name>
<keyword evidence="4" id="KW-1185">Reference proteome</keyword>
<dbReference type="Proteomes" id="UP001321506">
    <property type="component" value="Unassembled WGS sequence"/>
</dbReference>
<dbReference type="InterPro" id="IPR018310">
    <property type="entry name" value="Put_endonuclease_Z1-dom"/>
</dbReference>
<dbReference type="EMBL" id="JASATX010000001">
    <property type="protein sequence ID" value="MDI2098322.1"/>
    <property type="molecule type" value="Genomic_DNA"/>
</dbReference>
<evidence type="ECO:0000313" key="3">
    <source>
        <dbReference type="EMBL" id="MDI2098322.1"/>
    </source>
</evidence>
<gene>
    <name evidence="3" type="ORF">QF206_04990</name>
</gene>
<sequence length="743" mass="82339">MTITIAPMNAGMNNAWEPEIGERTQQFIASKSSGRGAIDMSTVLTEAKSILGHCIPPTAPAGSSVVLVVGYVQSGKTLSFTTLSSLAADNGFGVVILLAGTTTNLKGQSEARLRKDFGLDELQRSWKLFDNPEVNGPSFPAIQSALKSWKRHRDGAALQEKPALVLTVLKHAGRVENAAAALKRLDLSGVPVLIIDDESDQATPNTRARRNRLSGASDESPTYSAVASLRAALPHHSFVQYTATPQANLLLATADRLDPHYAKVLSSGPDYTGGRAFFQDRVKELVVVVPDAETYDPRNPLTEPPQGLQDALRVFLLGIADASRKGIEENRSMMVQAHQNTAPHRQYRSWIRHLLEDWQKGIEAGGEYRDEVLVGFQAAYEELAKTVEELGTFEDLISRIPELTEELRVVEVNSTQQAEKDIDWTSDFYWLLIGGMKLDRGFTVEGLTVTYMPRPIAGNADVLQQRARFFGYRAAYIDYCRVYLRSDARDAFVDYVDNEEFLRAGLKRHEGKPLSVWKRDFVLHGQFASPTRTAVIGRRVARRRASRQWAWPKWMHLGEDIRLANEELFAAVLARTRNEAVDGTLFPDAVDRRSGKRNLAVTGIELEEALEFLLQIRAGHAEDSMLLQAIAMQLARVIREPRNDDPKSAALVFMSELDVPAGPGRQLSVVQENLLVGMNPSGARGAAVNYSGDRTFRSPDEVTIQLRTLALTDSPPPGETYDRVPWFAVSFPDGLSNDWFIET</sequence>
<evidence type="ECO:0000256" key="1">
    <source>
        <dbReference type="SAM" id="MobiDB-lite"/>
    </source>
</evidence>
<feature type="domain" description="Putative endonuclease Z1" evidence="2">
    <location>
        <begin position="308"/>
        <end position="512"/>
    </location>
</feature>
<comment type="caution">
    <text evidence="3">The sequence shown here is derived from an EMBL/GenBank/DDBJ whole genome shotgun (WGS) entry which is preliminary data.</text>
</comment>
<proteinExistence type="predicted"/>
<organism evidence="3 4">
    <name type="scientific">Ruicaihuangia caeni</name>
    <dbReference type="NCBI Taxonomy" id="3042517"/>
    <lineage>
        <taxon>Bacteria</taxon>
        <taxon>Bacillati</taxon>
        <taxon>Actinomycetota</taxon>
        <taxon>Actinomycetes</taxon>
        <taxon>Micrococcales</taxon>
        <taxon>Microbacteriaceae</taxon>
        <taxon>Ruicaihuangia</taxon>
    </lineage>
</organism>
<accession>A0AAW6T9L5</accession>
<dbReference type="RefSeq" id="WP_281488064.1">
    <property type="nucleotide sequence ID" value="NZ_JASATX010000001.1"/>
</dbReference>